<dbReference type="InterPro" id="IPR037185">
    <property type="entry name" value="EmrE-like"/>
</dbReference>
<evidence type="ECO:0000256" key="5">
    <source>
        <dbReference type="ARBA" id="ARBA00023136"/>
    </source>
</evidence>
<feature type="transmembrane region" description="Helical" evidence="6">
    <location>
        <begin position="127"/>
        <end position="146"/>
    </location>
</feature>
<keyword evidence="4 6" id="KW-1133">Transmembrane helix</keyword>
<dbReference type="InterPro" id="IPR000620">
    <property type="entry name" value="EamA_dom"/>
</dbReference>
<feature type="transmembrane region" description="Helical" evidence="6">
    <location>
        <begin position="69"/>
        <end position="87"/>
    </location>
</feature>
<dbReference type="PANTHER" id="PTHR32322:SF2">
    <property type="entry name" value="EAMA DOMAIN-CONTAINING PROTEIN"/>
    <property type="match status" value="1"/>
</dbReference>
<feature type="domain" description="EamA" evidence="7">
    <location>
        <begin position="37"/>
        <end position="169"/>
    </location>
</feature>
<dbReference type="InterPro" id="IPR050638">
    <property type="entry name" value="AA-Vitamin_Transporters"/>
</dbReference>
<evidence type="ECO:0000313" key="10">
    <source>
        <dbReference type="Proteomes" id="UP000449846"/>
    </source>
</evidence>
<dbReference type="InterPro" id="IPR009506">
    <property type="entry name" value="YjiS-like"/>
</dbReference>
<gene>
    <name evidence="9" type="ORF">GL300_15325</name>
</gene>
<dbReference type="SUPFAM" id="SSF103481">
    <property type="entry name" value="Multidrug resistance efflux transporter EmrE"/>
    <property type="match status" value="2"/>
</dbReference>
<feature type="transmembrane region" description="Helical" evidence="6">
    <location>
        <begin position="273"/>
        <end position="292"/>
    </location>
</feature>
<comment type="caution">
    <text evidence="9">The sequence shown here is derived from an EMBL/GenBank/DDBJ whole genome shotgun (WGS) entry which is preliminary data.</text>
</comment>
<dbReference type="OrthoDB" id="7743310at2"/>
<sequence length="375" mass="38626">MTRHVRPSFPTIPGMAVAVPVPEPVPPAACRRSRPEGWLWGLGAAVIWSGWWTVTRIGASGGLPAPDLAALRFGISGVLLLPLAWRMRLTIRKAGTANLFFMAVGAGAPYALVAATGVRLASAGTGGAVTVGLMPLFTTALAVPLLGERMTRGQVAGLGCILTGVACIALQSIGGPHGRAGLGLFILGAMMWSGYAVAMRRSGLPAMVAAAVVCLASLLLYLPGWMILRGPGTLLAAAPSDLMLQAVYQSLLSAIAALYCFSRAVHLLGAARASVFAALVPGLSVLIAALVLHEVPGLWQAGGAALLSVGAVVAGGASAKMSLPGFGLLARVWAGWRHRHQIAATRRALSRLSDTGLKDIGLHRSELIGSGFHKR</sequence>
<feature type="transmembrane region" description="Helical" evidence="6">
    <location>
        <begin position="155"/>
        <end position="174"/>
    </location>
</feature>
<feature type="domain" description="YjiS-like" evidence="8">
    <location>
        <begin position="329"/>
        <end position="367"/>
    </location>
</feature>
<dbReference type="GO" id="GO:0016020">
    <property type="term" value="C:membrane"/>
    <property type="evidence" value="ECO:0007669"/>
    <property type="project" value="UniProtKB-SubCell"/>
</dbReference>
<feature type="transmembrane region" description="Helical" evidence="6">
    <location>
        <begin position="180"/>
        <end position="197"/>
    </location>
</feature>
<dbReference type="Gene3D" id="1.10.3730.20">
    <property type="match status" value="1"/>
</dbReference>
<feature type="transmembrane region" description="Helical" evidence="6">
    <location>
        <begin position="99"/>
        <end position="121"/>
    </location>
</feature>
<evidence type="ECO:0000313" key="9">
    <source>
        <dbReference type="EMBL" id="MTH60587.1"/>
    </source>
</evidence>
<accession>A0A844HQH1</accession>
<feature type="domain" description="EamA" evidence="7">
    <location>
        <begin position="181"/>
        <end position="313"/>
    </location>
</feature>
<feature type="transmembrane region" description="Helical" evidence="6">
    <location>
        <begin position="204"/>
        <end position="222"/>
    </location>
</feature>
<dbReference type="Pfam" id="PF00892">
    <property type="entry name" value="EamA"/>
    <property type="match status" value="2"/>
</dbReference>
<dbReference type="Pfam" id="PF06568">
    <property type="entry name" value="YjiS-like"/>
    <property type="match status" value="1"/>
</dbReference>
<dbReference type="EMBL" id="WMIG01000009">
    <property type="protein sequence ID" value="MTH60587.1"/>
    <property type="molecule type" value="Genomic_DNA"/>
</dbReference>
<keyword evidence="5 6" id="KW-0472">Membrane</keyword>
<feature type="transmembrane region" description="Helical" evidence="6">
    <location>
        <begin position="298"/>
        <end position="319"/>
    </location>
</feature>
<comment type="subcellular location">
    <subcellularLocation>
        <location evidence="1">Membrane</location>
        <topology evidence="1">Multi-pass membrane protein</topology>
    </subcellularLocation>
</comment>
<evidence type="ECO:0000256" key="3">
    <source>
        <dbReference type="ARBA" id="ARBA00022692"/>
    </source>
</evidence>
<dbReference type="AlphaFoldDB" id="A0A844HQH1"/>
<name>A0A844HQH1_9RHOB</name>
<dbReference type="PANTHER" id="PTHR32322">
    <property type="entry name" value="INNER MEMBRANE TRANSPORTER"/>
    <property type="match status" value="1"/>
</dbReference>
<feature type="transmembrane region" description="Helical" evidence="6">
    <location>
        <begin position="37"/>
        <end position="54"/>
    </location>
</feature>
<evidence type="ECO:0000256" key="6">
    <source>
        <dbReference type="SAM" id="Phobius"/>
    </source>
</evidence>
<evidence type="ECO:0000256" key="2">
    <source>
        <dbReference type="ARBA" id="ARBA00007362"/>
    </source>
</evidence>
<protein>
    <submittedName>
        <fullName evidence="9">EamA family transporter</fullName>
    </submittedName>
</protein>
<evidence type="ECO:0000256" key="1">
    <source>
        <dbReference type="ARBA" id="ARBA00004141"/>
    </source>
</evidence>
<feature type="transmembrane region" description="Helical" evidence="6">
    <location>
        <begin position="242"/>
        <end position="261"/>
    </location>
</feature>
<evidence type="ECO:0000256" key="4">
    <source>
        <dbReference type="ARBA" id="ARBA00022989"/>
    </source>
</evidence>
<keyword evidence="10" id="KW-1185">Reference proteome</keyword>
<reference evidence="9 10" key="1">
    <citation type="submission" date="2019-11" db="EMBL/GenBank/DDBJ databases">
        <authorList>
            <person name="Dong K."/>
        </authorList>
    </citation>
    <scope>NUCLEOTIDE SEQUENCE [LARGE SCALE GENOMIC DNA]</scope>
    <source>
        <strain evidence="9 10">NBRC 112902</strain>
    </source>
</reference>
<evidence type="ECO:0000259" key="8">
    <source>
        <dbReference type="Pfam" id="PF06568"/>
    </source>
</evidence>
<comment type="similarity">
    <text evidence="2">Belongs to the EamA transporter family.</text>
</comment>
<organism evidence="9 10">
    <name type="scientific">Paracoccus litorisediminis</name>
    <dbReference type="NCBI Taxonomy" id="2006130"/>
    <lineage>
        <taxon>Bacteria</taxon>
        <taxon>Pseudomonadati</taxon>
        <taxon>Pseudomonadota</taxon>
        <taxon>Alphaproteobacteria</taxon>
        <taxon>Rhodobacterales</taxon>
        <taxon>Paracoccaceae</taxon>
        <taxon>Paracoccus</taxon>
    </lineage>
</organism>
<evidence type="ECO:0000259" key="7">
    <source>
        <dbReference type="Pfam" id="PF00892"/>
    </source>
</evidence>
<dbReference type="RefSeq" id="WP_155040532.1">
    <property type="nucleotide sequence ID" value="NZ_JBHGCD010000014.1"/>
</dbReference>
<dbReference type="Proteomes" id="UP000449846">
    <property type="component" value="Unassembled WGS sequence"/>
</dbReference>
<proteinExistence type="inferred from homology"/>
<keyword evidence="3 6" id="KW-0812">Transmembrane</keyword>